<dbReference type="InterPro" id="IPR003656">
    <property type="entry name" value="Znf_BED"/>
</dbReference>
<dbReference type="InterPro" id="IPR036236">
    <property type="entry name" value="Znf_C2H2_sf"/>
</dbReference>
<dbReference type="GO" id="GO:0003677">
    <property type="term" value="F:DNA binding"/>
    <property type="evidence" value="ECO:0007669"/>
    <property type="project" value="InterPro"/>
</dbReference>
<evidence type="ECO:0000256" key="6">
    <source>
        <dbReference type="ARBA" id="ARBA00023163"/>
    </source>
</evidence>
<organism evidence="11 12">
    <name type="scientific">Ancylostoma ceylanicum</name>
    <dbReference type="NCBI Taxonomy" id="53326"/>
    <lineage>
        <taxon>Eukaryota</taxon>
        <taxon>Metazoa</taxon>
        <taxon>Ecdysozoa</taxon>
        <taxon>Nematoda</taxon>
        <taxon>Chromadorea</taxon>
        <taxon>Rhabditida</taxon>
        <taxon>Rhabditina</taxon>
        <taxon>Rhabditomorpha</taxon>
        <taxon>Strongyloidea</taxon>
        <taxon>Ancylostomatidae</taxon>
        <taxon>Ancylostomatinae</taxon>
        <taxon>Ancylostoma</taxon>
    </lineage>
</organism>
<dbReference type="OrthoDB" id="5871050at2759"/>
<evidence type="ECO:0000256" key="1">
    <source>
        <dbReference type="ARBA" id="ARBA00004123"/>
    </source>
</evidence>
<dbReference type="InterPro" id="IPR052035">
    <property type="entry name" value="ZnF_BED_domain_contain"/>
</dbReference>
<evidence type="ECO:0000313" key="12">
    <source>
        <dbReference type="Proteomes" id="UP000024635"/>
    </source>
</evidence>
<evidence type="ECO:0000259" key="10">
    <source>
        <dbReference type="PROSITE" id="PS50808"/>
    </source>
</evidence>
<dbReference type="SUPFAM" id="SSF140996">
    <property type="entry name" value="Hermes dimerisation domain"/>
    <property type="match status" value="1"/>
</dbReference>
<keyword evidence="7" id="KW-0539">Nucleus</keyword>
<keyword evidence="4" id="KW-0862">Zinc</keyword>
<evidence type="ECO:0000313" key="11">
    <source>
        <dbReference type="EMBL" id="EYB95426.1"/>
    </source>
</evidence>
<keyword evidence="5" id="KW-0805">Transcription regulation</keyword>
<evidence type="ECO:0000256" key="2">
    <source>
        <dbReference type="ARBA" id="ARBA00022723"/>
    </source>
</evidence>
<name>A0A016SYG0_9BILA</name>
<keyword evidence="3 8" id="KW-0863">Zinc-finger</keyword>
<dbReference type="PANTHER" id="PTHR46481">
    <property type="entry name" value="ZINC FINGER BED DOMAIN-CONTAINING PROTEIN 4"/>
    <property type="match status" value="1"/>
</dbReference>
<evidence type="ECO:0000256" key="4">
    <source>
        <dbReference type="ARBA" id="ARBA00022833"/>
    </source>
</evidence>
<keyword evidence="12" id="KW-1185">Reference proteome</keyword>
<proteinExistence type="predicted"/>
<keyword evidence="6" id="KW-0804">Transcription</keyword>
<feature type="compositionally biased region" description="Low complexity" evidence="9">
    <location>
        <begin position="58"/>
        <end position="71"/>
    </location>
</feature>
<dbReference type="GO" id="GO:0009791">
    <property type="term" value="P:post-embryonic development"/>
    <property type="evidence" value="ECO:0007669"/>
    <property type="project" value="UniProtKB-ARBA"/>
</dbReference>
<sequence>MSSVWKFSKRTVEGEDRREHATCKFCTKSFKVPKSRTTSNLLSHLNKCHKEEMEQSTDDNQNGSDSGSSQQKLDDVFKRKLNSRAKQALDKELVTFIAKSSMPLNIAAVDYFKDFISELNPAYRLPCPKTLRSLMSAEVESIDEMNKKIFCKDGVKIAITADGWS</sequence>
<evidence type="ECO:0000256" key="3">
    <source>
        <dbReference type="ARBA" id="ARBA00022771"/>
    </source>
</evidence>
<evidence type="ECO:0000256" key="8">
    <source>
        <dbReference type="PROSITE-ProRule" id="PRU00027"/>
    </source>
</evidence>
<evidence type="ECO:0000256" key="7">
    <source>
        <dbReference type="ARBA" id="ARBA00023242"/>
    </source>
</evidence>
<dbReference type="GO" id="GO:0005634">
    <property type="term" value="C:nucleus"/>
    <property type="evidence" value="ECO:0007669"/>
    <property type="project" value="UniProtKB-SubCell"/>
</dbReference>
<dbReference type="Pfam" id="PF02892">
    <property type="entry name" value="zf-BED"/>
    <property type="match status" value="1"/>
</dbReference>
<feature type="domain" description="BED-type" evidence="10">
    <location>
        <begin position="1"/>
        <end position="56"/>
    </location>
</feature>
<comment type="subcellular location">
    <subcellularLocation>
        <location evidence="1">Nucleus</location>
    </subcellularLocation>
</comment>
<dbReference type="PANTHER" id="PTHR46481:SF10">
    <property type="entry name" value="ZINC FINGER BED DOMAIN-CONTAINING PROTEIN 39"/>
    <property type="match status" value="1"/>
</dbReference>
<keyword evidence="2" id="KW-0479">Metal-binding</keyword>
<reference evidence="12" key="1">
    <citation type="journal article" date="2015" name="Nat. Genet.">
        <title>The genome and transcriptome of the zoonotic hookworm Ancylostoma ceylanicum identify infection-specific gene families.</title>
        <authorList>
            <person name="Schwarz E.M."/>
            <person name="Hu Y."/>
            <person name="Antoshechkin I."/>
            <person name="Miller M.M."/>
            <person name="Sternberg P.W."/>
            <person name="Aroian R.V."/>
        </authorList>
    </citation>
    <scope>NUCLEOTIDE SEQUENCE</scope>
    <source>
        <strain evidence="12">HY135</strain>
    </source>
</reference>
<comment type="caution">
    <text evidence="11">The sequence shown here is derived from an EMBL/GenBank/DDBJ whole genome shotgun (WGS) entry which is preliminary data.</text>
</comment>
<dbReference type="SMART" id="SM00614">
    <property type="entry name" value="ZnF_BED"/>
    <property type="match status" value="1"/>
</dbReference>
<dbReference type="Proteomes" id="UP000024635">
    <property type="component" value="Unassembled WGS sequence"/>
</dbReference>
<dbReference type="STRING" id="53326.A0A016SYG0"/>
<feature type="region of interest" description="Disordered" evidence="9">
    <location>
        <begin position="47"/>
        <end position="73"/>
    </location>
</feature>
<protein>
    <recommendedName>
        <fullName evidence="10">BED-type domain-containing protein</fullName>
    </recommendedName>
</protein>
<dbReference type="SUPFAM" id="SSF57667">
    <property type="entry name" value="beta-beta-alpha zinc fingers"/>
    <property type="match status" value="1"/>
</dbReference>
<evidence type="ECO:0000256" key="5">
    <source>
        <dbReference type="ARBA" id="ARBA00023015"/>
    </source>
</evidence>
<accession>A0A016SYG0</accession>
<dbReference type="EMBL" id="JARK01001496">
    <property type="protein sequence ID" value="EYB95426.1"/>
    <property type="molecule type" value="Genomic_DNA"/>
</dbReference>
<dbReference type="AlphaFoldDB" id="A0A016SYG0"/>
<dbReference type="PROSITE" id="PS50808">
    <property type="entry name" value="ZF_BED"/>
    <property type="match status" value="1"/>
</dbReference>
<evidence type="ECO:0000256" key="9">
    <source>
        <dbReference type="SAM" id="MobiDB-lite"/>
    </source>
</evidence>
<dbReference type="GO" id="GO:0008270">
    <property type="term" value="F:zinc ion binding"/>
    <property type="evidence" value="ECO:0007669"/>
    <property type="project" value="UniProtKB-KW"/>
</dbReference>
<gene>
    <name evidence="11" type="primary">Acey_s0160.g3350</name>
    <name evidence="11" type="ORF">Y032_0160g3350</name>
</gene>